<dbReference type="PANTHER" id="PTHR45990:SF1">
    <property type="entry name" value="DNA REPAIR PROTEIN REV1"/>
    <property type="match status" value="1"/>
</dbReference>
<feature type="domain" description="BRCT" evidence="2">
    <location>
        <begin position="121"/>
        <end position="215"/>
    </location>
</feature>
<dbReference type="GO" id="GO:0017125">
    <property type="term" value="F:deoxycytidyl transferase activity"/>
    <property type="evidence" value="ECO:0007669"/>
    <property type="project" value="TreeGrafter"/>
</dbReference>
<dbReference type="Proteomes" id="UP000765509">
    <property type="component" value="Unassembled WGS sequence"/>
</dbReference>
<dbReference type="GO" id="GO:0042276">
    <property type="term" value="P:error-prone translesion synthesis"/>
    <property type="evidence" value="ECO:0007669"/>
    <property type="project" value="TreeGrafter"/>
</dbReference>
<dbReference type="EMBL" id="AVOT02006802">
    <property type="protein sequence ID" value="MBW0482482.1"/>
    <property type="molecule type" value="Genomic_DNA"/>
</dbReference>
<feature type="region of interest" description="Disordered" evidence="1">
    <location>
        <begin position="1"/>
        <end position="31"/>
    </location>
</feature>
<dbReference type="Pfam" id="PF00533">
    <property type="entry name" value="BRCT"/>
    <property type="match status" value="1"/>
</dbReference>
<proteinExistence type="predicted"/>
<reference evidence="3" key="1">
    <citation type="submission" date="2021-03" db="EMBL/GenBank/DDBJ databases">
        <title>Draft genome sequence of rust myrtle Austropuccinia psidii MF-1, a brazilian biotype.</title>
        <authorList>
            <person name="Quecine M.C."/>
            <person name="Pachon D.M.R."/>
            <person name="Bonatelli M.L."/>
            <person name="Correr F.H."/>
            <person name="Franceschini L.M."/>
            <person name="Leite T.F."/>
            <person name="Margarido G.R.A."/>
            <person name="Almeida C.A."/>
            <person name="Ferrarezi J.A."/>
            <person name="Labate C.A."/>
        </authorList>
    </citation>
    <scope>NUCLEOTIDE SEQUENCE</scope>
    <source>
        <strain evidence="3">MF-1</strain>
    </source>
</reference>
<dbReference type="GO" id="GO:0003887">
    <property type="term" value="F:DNA-directed DNA polymerase activity"/>
    <property type="evidence" value="ECO:0007669"/>
    <property type="project" value="TreeGrafter"/>
</dbReference>
<feature type="region of interest" description="Disordered" evidence="1">
    <location>
        <begin position="68"/>
        <end position="106"/>
    </location>
</feature>
<accession>A0A9Q3CF09</accession>
<feature type="compositionally biased region" description="Polar residues" evidence="1">
    <location>
        <begin position="68"/>
        <end position="78"/>
    </location>
</feature>
<feature type="compositionally biased region" description="Polar residues" evidence="1">
    <location>
        <begin position="86"/>
        <end position="106"/>
    </location>
</feature>
<dbReference type="SUPFAM" id="SSF52113">
    <property type="entry name" value="BRCT domain"/>
    <property type="match status" value="1"/>
</dbReference>
<dbReference type="AlphaFoldDB" id="A0A9Q3CF09"/>
<sequence>MDKFLIRKRKEAPQRDDEDISNRKEKQNKSVSTTALTSALLKSSQLPQVPFLSSAVSRVNNILNTTLSDPSNPITHSSGYRRAQHVVSSSKGHQQSNGRSGPSAHYNSTRLSKLRAQAKQAETDILKNVVIYINGYTGTEVTNQALIGMIHSAGGQTRPILSAICTHIVTAMPLSAKKSQIELERKRIGPKIVRPEWVLDSIKLGKRQAEWKYPIQELHTQASISSVFGSTNAKLDTS</sequence>
<name>A0A9Q3CF09_9BASI</name>
<evidence type="ECO:0000313" key="3">
    <source>
        <dbReference type="EMBL" id="MBW0482482.1"/>
    </source>
</evidence>
<dbReference type="GO" id="GO:0005634">
    <property type="term" value="C:nucleus"/>
    <property type="evidence" value="ECO:0007669"/>
    <property type="project" value="TreeGrafter"/>
</dbReference>
<dbReference type="OrthoDB" id="427711at2759"/>
<dbReference type="Gene3D" id="3.40.50.10190">
    <property type="entry name" value="BRCT domain"/>
    <property type="match status" value="1"/>
</dbReference>
<gene>
    <name evidence="3" type="ORF">O181_022197</name>
</gene>
<comment type="caution">
    <text evidence="3">The sequence shown here is derived from an EMBL/GenBank/DDBJ whole genome shotgun (WGS) entry which is preliminary data.</text>
</comment>
<dbReference type="SMART" id="SM00292">
    <property type="entry name" value="BRCT"/>
    <property type="match status" value="1"/>
</dbReference>
<evidence type="ECO:0000256" key="1">
    <source>
        <dbReference type="SAM" id="MobiDB-lite"/>
    </source>
</evidence>
<dbReference type="PANTHER" id="PTHR45990">
    <property type="entry name" value="DNA REPAIR PROTEIN REV1"/>
    <property type="match status" value="1"/>
</dbReference>
<feature type="compositionally biased region" description="Basic and acidic residues" evidence="1">
    <location>
        <begin position="1"/>
        <end position="28"/>
    </location>
</feature>
<keyword evidence="4" id="KW-1185">Reference proteome</keyword>
<evidence type="ECO:0000259" key="2">
    <source>
        <dbReference type="PROSITE" id="PS50172"/>
    </source>
</evidence>
<dbReference type="InterPro" id="IPR036420">
    <property type="entry name" value="BRCT_dom_sf"/>
</dbReference>
<evidence type="ECO:0000313" key="4">
    <source>
        <dbReference type="Proteomes" id="UP000765509"/>
    </source>
</evidence>
<dbReference type="PROSITE" id="PS50172">
    <property type="entry name" value="BRCT"/>
    <property type="match status" value="1"/>
</dbReference>
<dbReference type="GO" id="GO:0070987">
    <property type="term" value="P:error-free translesion synthesis"/>
    <property type="evidence" value="ECO:0007669"/>
    <property type="project" value="TreeGrafter"/>
</dbReference>
<dbReference type="InterPro" id="IPR001357">
    <property type="entry name" value="BRCT_dom"/>
</dbReference>
<organism evidence="3 4">
    <name type="scientific">Austropuccinia psidii MF-1</name>
    <dbReference type="NCBI Taxonomy" id="1389203"/>
    <lineage>
        <taxon>Eukaryota</taxon>
        <taxon>Fungi</taxon>
        <taxon>Dikarya</taxon>
        <taxon>Basidiomycota</taxon>
        <taxon>Pucciniomycotina</taxon>
        <taxon>Pucciniomycetes</taxon>
        <taxon>Pucciniales</taxon>
        <taxon>Sphaerophragmiaceae</taxon>
        <taxon>Austropuccinia</taxon>
    </lineage>
</organism>
<protein>
    <recommendedName>
        <fullName evidence="2">BRCT domain-containing protein</fullName>
    </recommendedName>
</protein>